<dbReference type="Pfam" id="PF14389">
    <property type="entry name" value="Lzipper-MIP1"/>
    <property type="match status" value="1"/>
</dbReference>
<dbReference type="PANTHER" id="PTHR46265">
    <property type="entry name" value="RHO GTPASE-ACTIVATING PROTEIN 7"/>
    <property type="match status" value="1"/>
</dbReference>
<reference evidence="4 5" key="1">
    <citation type="journal article" date="2016" name="DNA Res.">
        <title>The draft genome of MD-2 pineapple using hybrid error correction of long reads.</title>
        <authorList>
            <person name="Redwan R.M."/>
            <person name="Saidin A."/>
            <person name="Kumar S.V."/>
        </authorList>
    </citation>
    <scope>NUCLEOTIDE SEQUENCE [LARGE SCALE GENOMIC DNA]</scope>
    <source>
        <strain evidence="5">cv. MD2</strain>
        <tissue evidence="4">Leaf</tissue>
    </source>
</reference>
<feature type="non-terminal residue" evidence="4">
    <location>
        <position position="932"/>
    </location>
</feature>
<feature type="compositionally biased region" description="Low complexity" evidence="2">
    <location>
        <begin position="49"/>
        <end position="58"/>
    </location>
</feature>
<feature type="compositionally biased region" description="Basic and acidic residues" evidence="2">
    <location>
        <begin position="766"/>
        <end position="789"/>
    </location>
</feature>
<dbReference type="Pfam" id="PF00620">
    <property type="entry name" value="RhoGAP"/>
    <property type="match status" value="1"/>
</dbReference>
<feature type="region of interest" description="Disordered" evidence="2">
    <location>
        <begin position="388"/>
        <end position="477"/>
    </location>
</feature>
<feature type="region of interest" description="Disordered" evidence="2">
    <location>
        <begin position="40"/>
        <end position="65"/>
    </location>
</feature>
<feature type="compositionally biased region" description="Basic and acidic residues" evidence="2">
    <location>
        <begin position="828"/>
        <end position="839"/>
    </location>
</feature>
<feature type="compositionally biased region" description="Acidic residues" evidence="2">
    <location>
        <begin position="391"/>
        <end position="403"/>
    </location>
</feature>
<feature type="coiled-coil region" evidence="1">
    <location>
        <begin position="899"/>
        <end position="926"/>
    </location>
</feature>
<evidence type="ECO:0000259" key="3">
    <source>
        <dbReference type="PROSITE" id="PS50238"/>
    </source>
</evidence>
<dbReference type="CDD" id="cd00159">
    <property type="entry name" value="RhoGAP"/>
    <property type="match status" value="1"/>
</dbReference>
<evidence type="ECO:0000256" key="1">
    <source>
        <dbReference type="SAM" id="Coils"/>
    </source>
</evidence>
<dbReference type="STRING" id="4615.A0A199UV64"/>
<dbReference type="InterPro" id="IPR008936">
    <property type="entry name" value="Rho_GTPase_activation_prot"/>
</dbReference>
<dbReference type="PROSITE" id="PS50238">
    <property type="entry name" value="RHOGAP"/>
    <property type="match status" value="1"/>
</dbReference>
<dbReference type="SUPFAM" id="SSF48350">
    <property type="entry name" value="GTPase activation domain, GAP"/>
    <property type="match status" value="1"/>
</dbReference>
<feature type="coiled-coil region" evidence="1">
    <location>
        <begin position="560"/>
        <end position="601"/>
    </location>
</feature>
<dbReference type="EMBL" id="LSRQ01004821">
    <property type="protein sequence ID" value="OAY68644.1"/>
    <property type="molecule type" value="Genomic_DNA"/>
</dbReference>
<dbReference type="InterPro" id="IPR000198">
    <property type="entry name" value="RhoGAP_dom"/>
</dbReference>
<evidence type="ECO:0000256" key="2">
    <source>
        <dbReference type="SAM" id="MobiDB-lite"/>
    </source>
</evidence>
<sequence length="932" mass="101874">MASSSKEFVGSSQMASSQTAENATQFKTCRCGEGDTNIWTARNSDSSDKQSSSCPSCQNAPPVKGSEPNVTLGGIDLNNSGSVVVKADKKLLTYYLDNCPFINQAETSEDLYEWKTALENAIAQAPSAQAPSAALPMVQNGILRNDIVDPVEAPAEQSGKDRPPVKSMVVGRPILLALEDIDGSPSFLEKALRFIEQYGIKVEGILRQSADVEEVERRVRDYEQGKDEFSPEEDAHVVGDCIKHVLREMPSSPVPASCCTTLVEAYRTDRGGRIDAMRTAIYETFPEPSRRLVQRILKMMQTVAVHKSVNRMTLSALAACMAPLLLRPLLAGDCEFEDDFNMGGDGSIQLLKAAAAANHAQAIVMILLEEYDKIFDENLLQEGSMSSELYTESEEDGDVDDNYSTDHDIPEDDGYHDAHHDLDADIDDNTEQSYSGTESCSDGESDVSGDKYENSRKLAPAHQSCEPTGKGAASSTGQFLKSISHALPSRAAKFSDKSNDQALSCKRPTIWGRTSARKNLSMESIDYSSEEEIAIQRLENTKTELHAKIAKEVKGNQILQASLEKRKEALHERRLALEQDVERLREQLQKERNLRASLESGLMNMRRGQVSYASAIDSKTRADLEEVALAEADIFSLKQKIGDLRGQLNNQLQQSYTTLCESCNKRLSNMDSSVICSSSSAGTTAQSKKVSAENNEANREDLKAEAQESFSLKSRKPLQKQKSNAPHQSNKPISSCSSNPIAEEPTITSQDDTRSTSSGENAMHAADSESVKVHKKDSASSSDKKHIEKQQTSTTNLSSAKSSSSTGIASNEQLMAGGQNSVSKKHLPRGENVKKEAHDLSSSFPKRQPSEKHQFSTMKPQGSSSVTSTEELAAVDRVLSSKKISSRAEEVGLSSSSALAKLTNRLNFLKERRAQLVNELQNLDSNRTLGPT</sequence>
<feature type="compositionally biased region" description="Polar residues" evidence="2">
    <location>
        <begin position="807"/>
        <end position="822"/>
    </location>
</feature>
<feature type="region of interest" description="Disordered" evidence="2">
    <location>
        <begin position="675"/>
        <end position="870"/>
    </location>
</feature>
<organism evidence="4 5">
    <name type="scientific">Ananas comosus</name>
    <name type="common">Pineapple</name>
    <name type="synonym">Ananas ananas</name>
    <dbReference type="NCBI Taxonomy" id="4615"/>
    <lineage>
        <taxon>Eukaryota</taxon>
        <taxon>Viridiplantae</taxon>
        <taxon>Streptophyta</taxon>
        <taxon>Embryophyta</taxon>
        <taxon>Tracheophyta</taxon>
        <taxon>Spermatophyta</taxon>
        <taxon>Magnoliopsida</taxon>
        <taxon>Liliopsida</taxon>
        <taxon>Poales</taxon>
        <taxon>Bromeliaceae</taxon>
        <taxon>Bromelioideae</taxon>
        <taxon>Ananas</taxon>
    </lineage>
</organism>
<accession>A0A199UV64</accession>
<feature type="compositionally biased region" description="Polar residues" evidence="2">
    <location>
        <begin position="675"/>
        <end position="695"/>
    </location>
</feature>
<dbReference type="PANTHER" id="PTHR46265:SF2">
    <property type="entry name" value="RHO GTPASE-ACTIVATING PROTEIN 7"/>
    <property type="match status" value="1"/>
</dbReference>
<dbReference type="Gene3D" id="1.10.555.10">
    <property type="entry name" value="Rho GTPase activation protein"/>
    <property type="match status" value="1"/>
</dbReference>
<evidence type="ECO:0000313" key="5">
    <source>
        <dbReference type="Proteomes" id="UP000092600"/>
    </source>
</evidence>
<dbReference type="SMART" id="SM00324">
    <property type="entry name" value="RhoGAP"/>
    <property type="match status" value="1"/>
</dbReference>
<feature type="compositionally biased region" description="Polar residues" evidence="2">
    <location>
        <begin position="720"/>
        <end position="760"/>
    </location>
</feature>
<feature type="compositionally biased region" description="Low complexity" evidence="2">
    <location>
        <begin position="792"/>
        <end position="806"/>
    </location>
</feature>
<dbReference type="InterPro" id="IPR025757">
    <property type="entry name" value="MIP1_Leuzipper"/>
</dbReference>
<evidence type="ECO:0000313" key="4">
    <source>
        <dbReference type="EMBL" id="OAY68644.1"/>
    </source>
</evidence>
<gene>
    <name evidence="4" type="ORF">ACMD2_19458</name>
</gene>
<feature type="compositionally biased region" description="Basic and acidic residues" evidence="2">
    <location>
        <begin position="696"/>
        <end position="706"/>
    </location>
</feature>
<protein>
    <submittedName>
        <fullName evidence="4">Rho GTPase-activating protein 7</fullName>
    </submittedName>
</protein>
<feature type="domain" description="Rho-GAP" evidence="3">
    <location>
        <begin position="176"/>
        <end position="375"/>
    </location>
</feature>
<dbReference type="InterPro" id="IPR052799">
    <property type="entry name" value="Rho_GAP_Regulators"/>
</dbReference>
<comment type="caution">
    <text evidence="4">The sequence shown here is derived from an EMBL/GenBank/DDBJ whole genome shotgun (WGS) entry which is preliminary data.</text>
</comment>
<feature type="region of interest" description="Disordered" evidence="2">
    <location>
        <begin position="1"/>
        <end position="23"/>
    </location>
</feature>
<dbReference type="Proteomes" id="UP000092600">
    <property type="component" value="Unassembled WGS sequence"/>
</dbReference>
<dbReference type="GO" id="GO:0007165">
    <property type="term" value="P:signal transduction"/>
    <property type="evidence" value="ECO:0007669"/>
    <property type="project" value="InterPro"/>
</dbReference>
<feature type="compositionally biased region" description="Polar residues" evidence="2">
    <location>
        <begin position="855"/>
        <end position="870"/>
    </location>
</feature>
<proteinExistence type="predicted"/>
<keyword evidence="1" id="KW-0175">Coiled coil</keyword>
<feature type="compositionally biased region" description="Basic and acidic residues" evidence="2">
    <location>
        <begin position="404"/>
        <end position="423"/>
    </location>
</feature>
<feature type="compositionally biased region" description="Polar residues" evidence="2">
    <location>
        <begin position="431"/>
        <end position="440"/>
    </location>
</feature>
<name>A0A199UV64_ANACO</name>
<dbReference type="AlphaFoldDB" id="A0A199UV64"/>